<evidence type="ECO:0000256" key="7">
    <source>
        <dbReference type="RuleBase" id="RU362125"/>
    </source>
</evidence>
<evidence type="ECO:0000256" key="5">
    <source>
        <dbReference type="ARBA" id="ARBA00022827"/>
    </source>
</evidence>
<dbReference type="GO" id="GO:0003995">
    <property type="term" value="F:acyl-CoA dehydrogenase activity"/>
    <property type="evidence" value="ECO:0007669"/>
    <property type="project" value="TreeGrafter"/>
</dbReference>
<evidence type="ECO:0000259" key="10">
    <source>
        <dbReference type="Pfam" id="PF02771"/>
    </source>
</evidence>
<dbReference type="GO" id="GO:0050660">
    <property type="term" value="F:flavin adenine dinucleotide binding"/>
    <property type="evidence" value="ECO:0007669"/>
    <property type="project" value="InterPro"/>
</dbReference>
<gene>
    <name evidence="11" type="ORF">CANCADRAFT_71163</name>
</gene>
<dbReference type="Gene3D" id="1.20.140.10">
    <property type="entry name" value="Butyryl-CoA Dehydrogenase, subunit A, domain 3"/>
    <property type="match status" value="1"/>
</dbReference>
<dbReference type="Gene3D" id="1.10.540.10">
    <property type="entry name" value="Acyl-CoA dehydrogenase/oxidase, N-terminal domain"/>
    <property type="match status" value="1"/>
</dbReference>
<feature type="domain" description="Acyl-CoA dehydrogenase/oxidase C-terminal" evidence="8">
    <location>
        <begin position="259"/>
        <end position="410"/>
    </location>
</feature>
<evidence type="ECO:0000256" key="4">
    <source>
        <dbReference type="ARBA" id="ARBA00022630"/>
    </source>
</evidence>
<comment type="subunit">
    <text evidence="3">Homodimer.</text>
</comment>
<dbReference type="InterPro" id="IPR046373">
    <property type="entry name" value="Acyl-CoA_Oxase/DH_mid-dom_sf"/>
</dbReference>
<accession>A0A1E4TI74</accession>
<keyword evidence="5 7" id="KW-0274">FAD</keyword>
<keyword evidence="6 7" id="KW-0560">Oxidoreductase</keyword>
<evidence type="ECO:0000313" key="12">
    <source>
        <dbReference type="Proteomes" id="UP000095023"/>
    </source>
</evidence>
<evidence type="ECO:0000259" key="8">
    <source>
        <dbReference type="Pfam" id="PF00441"/>
    </source>
</evidence>
<evidence type="ECO:0000256" key="6">
    <source>
        <dbReference type="ARBA" id="ARBA00023002"/>
    </source>
</evidence>
<keyword evidence="4 7" id="KW-0285">Flavoprotein</keyword>
<evidence type="ECO:0000256" key="3">
    <source>
        <dbReference type="ARBA" id="ARBA00011738"/>
    </source>
</evidence>
<evidence type="ECO:0000256" key="1">
    <source>
        <dbReference type="ARBA" id="ARBA00001974"/>
    </source>
</evidence>
<evidence type="ECO:0008006" key="13">
    <source>
        <dbReference type="Google" id="ProtNLM"/>
    </source>
</evidence>
<sequence length="442" mass="49240">MSDELYPAVIAPLVSKRAHETLVKVKKFVDEECIPADTIYHEQVSHDPSKRWASVPPIIEELKVKAKKLGLWNMFLHAHYKEGPGFTNVEYGLMAEQLGRCLVASEAVNCAAPDTGNMEVFAKYANEEQKREWLVPLLEGRIRSAFCMTERFTASSDATNIQLSMRREGNEYVLNGRKWWASGAGDPRCKVWLVMGKTDASNPDRYRQQSVIIVPAHHPGSKVIRPTQIFGYDDAPHGHCEIEFTNCRVPAKNIVLGEGRGFEIIQGRLGPGRIHHCMRSIGAAEEALRYILARVTSPERRTFGKVLADHATVKAFIADARIDIDAGRLLVLQAAHAIDVSSAKDAQGLISSAKIYVPSMALRVIDRAIQLHGAGGVSQDFPLAYSYANQRTLRIADGPDEVHRDQLGRRELKRAERTTALLKAQSAEVERLRKQHNIAAKI</sequence>
<evidence type="ECO:0000259" key="9">
    <source>
        <dbReference type="Pfam" id="PF02770"/>
    </source>
</evidence>
<dbReference type="Proteomes" id="UP000095023">
    <property type="component" value="Unassembled WGS sequence"/>
</dbReference>
<comment type="similarity">
    <text evidence="2 7">Belongs to the acyl-CoA dehydrogenase family.</text>
</comment>
<evidence type="ECO:0000313" key="11">
    <source>
        <dbReference type="EMBL" id="ODV91455.1"/>
    </source>
</evidence>
<protein>
    <recommendedName>
        <fullName evidence="13">Acyl-CoA dehydrogenase NM domain-like protein</fullName>
    </recommendedName>
</protein>
<dbReference type="PANTHER" id="PTHR48083:SF13">
    <property type="entry name" value="ACYL-COA DEHYDROGENASE FAMILY MEMBER 11"/>
    <property type="match status" value="1"/>
</dbReference>
<dbReference type="InterPro" id="IPR037069">
    <property type="entry name" value="AcylCoA_DH/ox_N_sf"/>
</dbReference>
<proteinExistence type="inferred from homology"/>
<dbReference type="SUPFAM" id="SSF56645">
    <property type="entry name" value="Acyl-CoA dehydrogenase NM domain-like"/>
    <property type="match status" value="1"/>
</dbReference>
<dbReference type="InterPro" id="IPR050741">
    <property type="entry name" value="Acyl-CoA_dehydrogenase"/>
</dbReference>
<dbReference type="FunFam" id="2.40.110.10:FF:000002">
    <property type="entry name" value="Acyl-CoA dehydrogenase fadE12"/>
    <property type="match status" value="1"/>
</dbReference>
<dbReference type="GO" id="GO:0005737">
    <property type="term" value="C:cytoplasm"/>
    <property type="evidence" value="ECO:0007669"/>
    <property type="project" value="TreeGrafter"/>
</dbReference>
<dbReference type="Pfam" id="PF00441">
    <property type="entry name" value="Acyl-CoA_dh_1"/>
    <property type="match status" value="1"/>
</dbReference>
<dbReference type="InterPro" id="IPR009075">
    <property type="entry name" value="AcylCo_DH/oxidase_C"/>
</dbReference>
<dbReference type="GO" id="GO:0033539">
    <property type="term" value="P:fatty acid beta-oxidation using acyl-CoA dehydrogenase"/>
    <property type="evidence" value="ECO:0007669"/>
    <property type="project" value="TreeGrafter"/>
</dbReference>
<dbReference type="InterPro" id="IPR036250">
    <property type="entry name" value="AcylCo_DH-like_C"/>
</dbReference>
<organism evidence="11 12">
    <name type="scientific">Tortispora caseinolytica NRRL Y-17796</name>
    <dbReference type="NCBI Taxonomy" id="767744"/>
    <lineage>
        <taxon>Eukaryota</taxon>
        <taxon>Fungi</taxon>
        <taxon>Dikarya</taxon>
        <taxon>Ascomycota</taxon>
        <taxon>Saccharomycotina</taxon>
        <taxon>Trigonopsidomycetes</taxon>
        <taxon>Trigonopsidales</taxon>
        <taxon>Trigonopsidaceae</taxon>
        <taxon>Tortispora</taxon>
    </lineage>
</organism>
<dbReference type="InterPro" id="IPR009100">
    <property type="entry name" value="AcylCoA_DH/oxidase_NM_dom_sf"/>
</dbReference>
<dbReference type="SUPFAM" id="SSF47203">
    <property type="entry name" value="Acyl-CoA dehydrogenase C-terminal domain-like"/>
    <property type="match status" value="1"/>
</dbReference>
<feature type="domain" description="Acyl-CoA oxidase/dehydrogenase middle" evidence="9">
    <location>
        <begin position="145"/>
        <end position="247"/>
    </location>
</feature>
<reference evidence="12" key="1">
    <citation type="submission" date="2016-02" db="EMBL/GenBank/DDBJ databases">
        <title>Comparative genomics of biotechnologically important yeasts.</title>
        <authorList>
            <consortium name="DOE Joint Genome Institute"/>
            <person name="Riley R."/>
            <person name="Haridas S."/>
            <person name="Wolfe K.H."/>
            <person name="Lopes M.R."/>
            <person name="Hittinger C.T."/>
            <person name="Goker M."/>
            <person name="Salamov A."/>
            <person name="Wisecaver J."/>
            <person name="Long T.M."/>
            <person name="Aerts A.L."/>
            <person name="Barry K."/>
            <person name="Choi C."/>
            <person name="Clum A."/>
            <person name="Coughlan A.Y."/>
            <person name="Deshpande S."/>
            <person name="Douglass A.P."/>
            <person name="Hanson S.J."/>
            <person name="Klenk H.-P."/>
            <person name="Labutti K."/>
            <person name="Lapidus A."/>
            <person name="Lindquist E."/>
            <person name="Lipzen A."/>
            <person name="Meier-Kolthoff J.P."/>
            <person name="Ohm R.A."/>
            <person name="Otillar R.P."/>
            <person name="Pangilinan J."/>
            <person name="Peng Y."/>
            <person name="Rokas A."/>
            <person name="Rosa C.A."/>
            <person name="Scheuner C."/>
            <person name="Sibirny A.A."/>
            <person name="Slot J.C."/>
            <person name="Stielow J.B."/>
            <person name="Sun H."/>
            <person name="Kurtzman C.P."/>
            <person name="Blackwell M."/>
            <person name="Jeffries T.W."/>
            <person name="Grigoriev I.V."/>
        </authorList>
    </citation>
    <scope>NUCLEOTIDE SEQUENCE [LARGE SCALE GENOMIC DNA]</scope>
    <source>
        <strain evidence="12">NRRL Y-17796</strain>
    </source>
</reference>
<dbReference type="EMBL" id="KV453841">
    <property type="protein sequence ID" value="ODV91455.1"/>
    <property type="molecule type" value="Genomic_DNA"/>
</dbReference>
<dbReference type="OrthoDB" id="434771at2759"/>
<name>A0A1E4TI74_9ASCO</name>
<dbReference type="AlphaFoldDB" id="A0A1E4TI74"/>
<keyword evidence="12" id="KW-1185">Reference proteome</keyword>
<dbReference type="Pfam" id="PF02771">
    <property type="entry name" value="Acyl-CoA_dh_N"/>
    <property type="match status" value="1"/>
</dbReference>
<comment type="cofactor">
    <cofactor evidence="1 7">
        <name>FAD</name>
        <dbReference type="ChEBI" id="CHEBI:57692"/>
    </cofactor>
</comment>
<evidence type="ECO:0000256" key="2">
    <source>
        <dbReference type="ARBA" id="ARBA00009347"/>
    </source>
</evidence>
<dbReference type="Gene3D" id="2.40.110.10">
    <property type="entry name" value="Butyryl-CoA Dehydrogenase, subunit A, domain 2"/>
    <property type="match status" value="1"/>
</dbReference>
<feature type="domain" description="Acyl-CoA dehydrogenase/oxidase N-terminal" evidence="10">
    <location>
        <begin position="24"/>
        <end position="140"/>
    </location>
</feature>
<dbReference type="PANTHER" id="PTHR48083">
    <property type="entry name" value="MEDIUM-CHAIN SPECIFIC ACYL-COA DEHYDROGENASE, MITOCHONDRIAL-RELATED"/>
    <property type="match status" value="1"/>
</dbReference>
<dbReference type="InterPro" id="IPR006091">
    <property type="entry name" value="Acyl-CoA_Oxase/DH_mid-dom"/>
</dbReference>
<dbReference type="InterPro" id="IPR013786">
    <property type="entry name" value="AcylCoA_DH/ox_N"/>
</dbReference>
<dbReference type="Pfam" id="PF02770">
    <property type="entry name" value="Acyl-CoA_dh_M"/>
    <property type="match status" value="1"/>
</dbReference>